<organism evidence="1 2">
    <name type="scientific">Vigna unguiculata</name>
    <name type="common">Cowpea</name>
    <dbReference type="NCBI Taxonomy" id="3917"/>
    <lineage>
        <taxon>Eukaryota</taxon>
        <taxon>Viridiplantae</taxon>
        <taxon>Streptophyta</taxon>
        <taxon>Embryophyta</taxon>
        <taxon>Tracheophyta</taxon>
        <taxon>Spermatophyta</taxon>
        <taxon>Magnoliopsida</taxon>
        <taxon>eudicotyledons</taxon>
        <taxon>Gunneridae</taxon>
        <taxon>Pentapetalae</taxon>
        <taxon>rosids</taxon>
        <taxon>fabids</taxon>
        <taxon>Fabales</taxon>
        <taxon>Fabaceae</taxon>
        <taxon>Papilionoideae</taxon>
        <taxon>50 kb inversion clade</taxon>
        <taxon>NPAAA clade</taxon>
        <taxon>indigoferoid/millettioid clade</taxon>
        <taxon>Phaseoleae</taxon>
        <taxon>Vigna</taxon>
    </lineage>
</organism>
<dbReference type="Proteomes" id="UP000501690">
    <property type="component" value="Linkage Group LG9"/>
</dbReference>
<reference evidence="1 2" key="1">
    <citation type="submission" date="2019-04" db="EMBL/GenBank/DDBJ databases">
        <title>An improved genome assembly and genetic linkage map for asparagus bean, Vigna unguiculata ssp. sesquipedialis.</title>
        <authorList>
            <person name="Xia Q."/>
            <person name="Zhang R."/>
            <person name="Dong Y."/>
        </authorList>
    </citation>
    <scope>NUCLEOTIDE SEQUENCE [LARGE SCALE GENOMIC DNA]</scope>
    <source>
        <tissue evidence="1">Leaf</tissue>
    </source>
</reference>
<evidence type="ECO:0000313" key="1">
    <source>
        <dbReference type="EMBL" id="QCE07513.1"/>
    </source>
</evidence>
<evidence type="ECO:0000313" key="2">
    <source>
        <dbReference type="Proteomes" id="UP000501690"/>
    </source>
</evidence>
<name>A0A4D6N134_VIGUN</name>
<dbReference type="EMBL" id="CP039353">
    <property type="protein sequence ID" value="QCE07513.1"/>
    <property type="molecule type" value="Genomic_DNA"/>
</dbReference>
<proteinExistence type="predicted"/>
<keyword evidence="2" id="KW-1185">Reference proteome</keyword>
<accession>A0A4D6N134</accession>
<gene>
    <name evidence="1" type="ORF">DEO72_LG9g2533</name>
</gene>
<sequence length="357" mass="40059">MNNRDEHGLANYLPGVGDNFELARQRQEPNPSRTYFWRTKEGANPRTSLRRRALRHDYNLRSWKTEPEEVKTETLVELGFQVTHTVLLSRYLSRSSVRSLNCCARAFDSERVSECFASLFQVRTVADTDRLAQASLTRPGEMCRGSPRAFCASGRSGDQGGRGLVWARLSRLSETPQPERGAGRGSAVIEYLFVLEWSVLVGYECMMSDMYIMEYELGFQVTHTVLLSRYLSRSSVRSLNCCARAFDSERVSECFASLFQVRTVADTDRLAQASLTRPGEMCRGSPRAFCASGRSGDQGGRGLVWARLSRLSETPQPERGAGRGSAVIEYLFVLEWSVLVGVEQRYPPQVQASAESD</sequence>
<protein>
    <submittedName>
        <fullName evidence="1">Uncharacterized protein</fullName>
    </submittedName>
</protein>
<dbReference type="AlphaFoldDB" id="A0A4D6N134"/>